<dbReference type="InParanoid" id="G0ND55"/>
<evidence type="ECO:0000313" key="2">
    <source>
        <dbReference type="EMBL" id="EGT58172.1"/>
    </source>
</evidence>
<dbReference type="AlphaFoldDB" id="G0ND55"/>
<protein>
    <submittedName>
        <fullName evidence="2">Uncharacterized protein</fullName>
    </submittedName>
</protein>
<sequence length="71" mass="7275">MSPMYSDVPNDTKSMTPLSPPVYDTTPIAPQQAALPAKFPAINCSDVRRGTGGADCVASYSASAVSIEGGL</sequence>
<dbReference type="EMBL" id="GL379866">
    <property type="protein sequence ID" value="EGT58172.1"/>
    <property type="molecule type" value="Genomic_DNA"/>
</dbReference>
<feature type="region of interest" description="Disordered" evidence="1">
    <location>
        <begin position="1"/>
        <end position="27"/>
    </location>
</feature>
<reference evidence="3" key="1">
    <citation type="submission" date="2011-07" db="EMBL/GenBank/DDBJ databases">
        <authorList>
            <consortium name="Caenorhabditis brenneri Sequencing and Analysis Consortium"/>
            <person name="Wilson R.K."/>
        </authorList>
    </citation>
    <scope>NUCLEOTIDE SEQUENCE [LARGE SCALE GENOMIC DNA]</scope>
    <source>
        <strain evidence="3">PB2801</strain>
    </source>
</reference>
<evidence type="ECO:0000313" key="3">
    <source>
        <dbReference type="Proteomes" id="UP000008068"/>
    </source>
</evidence>
<evidence type="ECO:0000256" key="1">
    <source>
        <dbReference type="SAM" id="MobiDB-lite"/>
    </source>
</evidence>
<name>G0ND55_CAEBE</name>
<dbReference type="Proteomes" id="UP000008068">
    <property type="component" value="Unassembled WGS sequence"/>
</dbReference>
<proteinExistence type="predicted"/>
<keyword evidence="3" id="KW-1185">Reference proteome</keyword>
<accession>G0ND55</accession>
<gene>
    <name evidence="2" type="ORF">CAEBREN_15381</name>
</gene>
<organism evidence="3">
    <name type="scientific">Caenorhabditis brenneri</name>
    <name type="common">Nematode worm</name>
    <dbReference type="NCBI Taxonomy" id="135651"/>
    <lineage>
        <taxon>Eukaryota</taxon>
        <taxon>Metazoa</taxon>
        <taxon>Ecdysozoa</taxon>
        <taxon>Nematoda</taxon>
        <taxon>Chromadorea</taxon>
        <taxon>Rhabditida</taxon>
        <taxon>Rhabditina</taxon>
        <taxon>Rhabditomorpha</taxon>
        <taxon>Rhabditoidea</taxon>
        <taxon>Rhabditidae</taxon>
        <taxon>Peloderinae</taxon>
        <taxon>Caenorhabditis</taxon>
    </lineage>
</organism>
<dbReference type="HOGENOM" id="CLU_2742325_0_0_1"/>